<protein>
    <submittedName>
        <fullName evidence="1">SGNH-hydro domain-containing protein</fullName>
    </submittedName>
</protein>
<reference evidence="1" key="1">
    <citation type="submission" date="2022-06" db="EMBL/GenBank/DDBJ databases">
        <title>Fusarium solani species complex genomes reveal bases of compartmentalisation and animal pathogenesis.</title>
        <authorList>
            <person name="Tsai I.J."/>
        </authorList>
    </citation>
    <scope>NUCLEOTIDE SEQUENCE</scope>
    <source>
        <strain evidence="1">Fu6.1</strain>
    </source>
</reference>
<keyword evidence="2" id="KW-1185">Reference proteome</keyword>
<evidence type="ECO:0000313" key="2">
    <source>
        <dbReference type="Proteomes" id="UP001065298"/>
    </source>
</evidence>
<comment type="caution">
    <text evidence="1">The sequence shown here is derived from an EMBL/GenBank/DDBJ whole genome shotgun (WGS) entry which is preliminary data.</text>
</comment>
<dbReference type="Proteomes" id="UP001065298">
    <property type="component" value="Chromosome 6"/>
</dbReference>
<proteinExistence type="predicted"/>
<organism evidence="1 2">
    <name type="scientific">Fusarium keratoplasticum</name>
    <dbReference type="NCBI Taxonomy" id="1328300"/>
    <lineage>
        <taxon>Eukaryota</taxon>
        <taxon>Fungi</taxon>
        <taxon>Dikarya</taxon>
        <taxon>Ascomycota</taxon>
        <taxon>Pezizomycotina</taxon>
        <taxon>Sordariomycetes</taxon>
        <taxon>Hypocreomycetidae</taxon>
        <taxon>Hypocreales</taxon>
        <taxon>Nectriaceae</taxon>
        <taxon>Fusarium</taxon>
        <taxon>Fusarium solani species complex</taxon>
    </lineage>
</organism>
<sequence>MLVLSSFWIPISDAAPPTARDLQPRAQIANGAELRVLPIGDSITWGAQSSDENGYRKRLFGLLEGRGNAVDFVGNVTSGDMADDEHEGHRGYVINDIHLYSQLGIHSGANVVLLHAGTNDFVHVKIYGNPEGAPKRLEYLIDDIIKYSPETVVIVCQIINADPKRYATAAPLIETFNKAIPDLVDKYVAAGKKMLMVEMNKVLSLSDLADGLHPNDGGYRKMADAYYDAILLADKKGWIKEPGERTNVPHLPDATGPENCKSTPSWYRVGEIATGAKVATSDGPFNPVWVKRGVVAEGACPRARLHFMDLDGDGLKDYACVDPKTGGVKVHINIPDADGKTSGYWKTPKTVVTPMEARDGYGVILNGDGRDDYIYLDPKTGDVSGWINRLEKDGVWQWQALGRIAGGVGATNDTLQMVDIDGDGRDDFCLVSKKTGEVTAWLNTGASIMPDYHKIGIIATGASQSDGDTVILGDLTGEGRADYMMVGVGGKVNGLINRRQETSMVPRWSQLFNVAEGPDGARSDQVRLVDMTGDGKVDYLLVDEKTGKVTLWENRGTGGKYQPGDGVFLCDLDGDGTSDYFWIDHTGKGWGYLNTGKGENKWNDLGLTAKGDHPRDQIRMAVLTKSGRADYVVVDEDTGRADWFENLGKEGGWAWRARGEFAAGPKNTVETKFGMTFKGKNVRFADLDGDGLDDYLYVSDTGSVVMWRHLGTNPPSWGIPYLVADGVDVLAQDVQFADTNGDGRLDYVVVGRTTGRTRSWHHLGFRDDGSIRWNTPLSFADGVGSVGSAIRMTGDRRADYVSIDPDTGRLNLWHNRCWPNGSGGGGDDNDDGDSEPGSTTVKSATAVYLDPKVWQTPQVKCEPPCILVFPPSSLSSATTISIGEYTTSLEYGAMGKTTVSGKEVTAFIRTTTKITVTIPPITVSSMTYSNIEITRTQQTSKLTVNPSITLKPIPVKVPDGNGKTTTRTITPPPWPAITGKGSSDYDDDDDLPSLPPDEYTTTEKARFQTTKTDLPTWTTWPPRVITPIPEHVDKMEPGDKGTKTPCNLWFFSICINRGNTKIGGLRWVLPPGVYPPGPPPRHIIEQLPDPGWKIKPPLPPWPPITVSHDGKITYPEEPECEAESASLCSTTTFRSETIQGPSTSTVTRVSSDCETIYGCSATDWETVTQTYASVCPLPTKKSKRDPDEPKLQARDSRSPGCPDNAIVYPKDPKNVGEVPKLLKEYDYKTIKSTTHNFVAFYWVPMLDNVTMAALEDSDDVADAFYYKDWIDEVGSLDDDQASLEAHESDDDVIEDDDFDSTSDGNDSTSEQGFVTRGQLEKRARIKQRSRYSWHLSQDSLPYGMTWKSPESDSFDGSRNEPFNYHYDDFLAFDRYVYIIFEVGYWERHPEFTNAQTIVEHIDKREIIEDGITPEGIIRVDHGTSVGAMVMGEELGVCKSCTPVFVTSVVPGASIDDQTFLLAEKVIVQLTRSLDDITDKGREGKASINMSFRFQPHKIRPAQRQRMFKILELLETEGKALLVAGAGNDGSNTPIDGYPTSFAGTDTTYGLLNNMIVVGASDKNNQHAVFSQRADFVRVYAPGQKVVVTKHPDSKRSGYKYGNGTSFAAPQVAALAAYFRALPSPWQDQLREPANVKKLIMIFQRTIAVPDQENSGQLLTIWNGQVGPKSCLRDYDTRKEWDTDGRCPTISENLDQITEDPCRDDAGGVTWWGRLCAILGPDSGDGNGDSDGFSKAVDWTPGEDSPKCPSGTCGGKLCKGYYCTPEPKGNPPDFYDPKNPDAPNPGTLDPNNPSPEPGWDNDDDDDDEEPAEPSSVKYKFMWSANGCKQEASSVSGFTTSSCKRPETGSFVPTSVQGFTRDGMKACFYANSGCTTESTSDYVMFAGGDRVSDGSCLVIQDGMQIQSWQVTKGNC</sequence>
<evidence type="ECO:0000313" key="1">
    <source>
        <dbReference type="EMBL" id="KAI8666859.1"/>
    </source>
</evidence>
<gene>
    <name evidence="1" type="ORF">NCS57_00912900</name>
</gene>
<name>A0ACC0QVZ6_9HYPO</name>
<accession>A0ACC0QVZ6</accession>
<dbReference type="EMBL" id="CM046508">
    <property type="protein sequence ID" value="KAI8666859.1"/>
    <property type="molecule type" value="Genomic_DNA"/>
</dbReference>